<reference evidence="1" key="1">
    <citation type="journal article" date="2019" name="bioRxiv">
        <title>The Genome of the Zebra Mussel, Dreissena polymorpha: A Resource for Invasive Species Research.</title>
        <authorList>
            <person name="McCartney M.A."/>
            <person name="Auch B."/>
            <person name="Kono T."/>
            <person name="Mallez S."/>
            <person name="Zhang Y."/>
            <person name="Obille A."/>
            <person name="Becker A."/>
            <person name="Abrahante J.E."/>
            <person name="Garbe J."/>
            <person name="Badalamenti J.P."/>
            <person name="Herman A."/>
            <person name="Mangelson H."/>
            <person name="Liachko I."/>
            <person name="Sullivan S."/>
            <person name="Sone E.D."/>
            <person name="Koren S."/>
            <person name="Silverstein K.A.T."/>
            <person name="Beckman K.B."/>
            <person name="Gohl D.M."/>
        </authorList>
    </citation>
    <scope>NUCLEOTIDE SEQUENCE</scope>
    <source>
        <strain evidence="1">Duluth1</strain>
        <tissue evidence="1">Whole animal</tissue>
    </source>
</reference>
<evidence type="ECO:0000313" key="2">
    <source>
        <dbReference type="Proteomes" id="UP000828390"/>
    </source>
</evidence>
<dbReference type="EMBL" id="JAIWYP010000003">
    <property type="protein sequence ID" value="KAH3857969.1"/>
    <property type="molecule type" value="Genomic_DNA"/>
</dbReference>
<reference evidence="1" key="2">
    <citation type="submission" date="2020-11" db="EMBL/GenBank/DDBJ databases">
        <authorList>
            <person name="McCartney M.A."/>
            <person name="Auch B."/>
            <person name="Kono T."/>
            <person name="Mallez S."/>
            <person name="Becker A."/>
            <person name="Gohl D.M."/>
            <person name="Silverstein K.A.T."/>
            <person name="Koren S."/>
            <person name="Bechman K.B."/>
            <person name="Herman A."/>
            <person name="Abrahante J.E."/>
            <person name="Garbe J."/>
        </authorList>
    </citation>
    <scope>NUCLEOTIDE SEQUENCE</scope>
    <source>
        <strain evidence="1">Duluth1</strain>
        <tissue evidence="1">Whole animal</tissue>
    </source>
</reference>
<organism evidence="1 2">
    <name type="scientific">Dreissena polymorpha</name>
    <name type="common">Zebra mussel</name>
    <name type="synonym">Mytilus polymorpha</name>
    <dbReference type="NCBI Taxonomy" id="45954"/>
    <lineage>
        <taxon>Eukaryota</taxon>
        <taxon>Metazoa</taxon>
        <taxon>Spiralia</taxon>
        <taxon>Lophotrochozoa</taxon>
        <taxon>Mollusca</taxon>
        <taxon>Bivalvia</taxon>
        <taxon>Autobranchia</taxon>
        <taxon>Heteroconchia</taxon>
        <taxon>Euheterodonta</taxon>
        <taxon>Imparidentia</taxon>
        <taxon>Neoheterodontei</taxon>
        <taxon>Myida</taxon>
        <taxon>Dreissenoidea</taxon>
        <taxon>Dreissenidae</taxon>
        <taxon>Dreissena</taxon>
    </lineage>
</organism>
<dbReference type="AlphaFoldDB" id="A0A9D4R7K5"/>
<sequence>MRCNLLFHDFPEEKSPAARKSEDCAKLVLDYLNDKLEIARAHENIKIERAHRLGAKYDFRKSRQVVVMLNHYHYKLLVKQKAQEARKKYYDSINSTSGVKVPQSAGAEKSQTCGDLPPETSLAYGEPMDDVPPTEPTKPMISVSDKFPKSIQARRKILLTVMVSAKKDGKAAYLSYDKLYIDNRMYTVDTVHKADYSIS</sequence>
<dbReference type="Proteomes" id="UP000828390">
    <property type="component" value="Unassembled WGS sequence"/>
</dbReference>
<dbReference type="Gene3D" id="3.30.70.1820">
    <property type="entry name" value="L1 transposable element, RRM domain"/>
    <property type="match status" value="1"/>
</dbReference>
<protein>
    <submittedName>
        <fullName evidence="1">Uncharacterized protein</fullName>
    </submittedName>
</protein>
<name>A0A9D4R7K5_DREPO</name>
<proteinExistence type="predicted"/>
<gene>
    <name evidence="1" type="ORF">DPMN_100587</name>
</gene>
<comment type="caution">
    <text evidence="1">The sequence shown here is derived from an EMBL/GenBank/DDBJ whole genome shotgun (WGS) entry which is preliminary data.</text>
</comment>
<keyword evidence="2" id="KW-1185">Reference proteome</keyword>
<accession>A0A9D4R7K5</accession>
<evidence type="ECO:0000313" key="1">
    <source>
        <dbReference type="EMBL" id="KAH3857969.1"/>
    </source>
</evidence>